<dbReference type="Proteomes" id="UP000293045">
    <property type="component" value="Unassembled WGS sequence"/>
</dbReference>
<dbReference type="VEuPathDB" id="MicrosporidiaDB:CWI39_0127p0030"/>
<organism evidence="1 2">
    <name type="scientific">Hamiltosporidium magnivora</name>
    <dbReference type="NCBI Taxonomy" id="148818"/>
    <lineage>
        <taxon>Eukaryota</taxon>
        <taxon>Fungi</taxon>
        <taxon>Fungi incertae sedis</taxon>
        <taxon>Microsporidia</taxon>
        <taxon>Dubosqiidae</taxon>
        <taxon>Hamiltosporidium</taxon>
    </lineage>
</organism>
<reference evidence="1 2" key="1">
    <citation type="submission" date="2017-12" db="EMBL/GenBank/DDBJ databases">
        <authorList>
            <person name="Pombert J.-F."/>
            <person name="Haag K.L."/>
            <person name="Ebert D."/>
        </authorList>
    </citation>
    <scope>NUCLEOTIDE SEQUENCE [LARGE SCALE GENOMIC DNA]</scope>
    <source>
        <strain evidence="1">IL-BN-2</strain>
    </source>
</reference>
<sequence>MQNSRLDILTSHNAVPATSVEVSNTIEKGKKNAKKRLDREVKSEEDREQCRIVTCISDTCTLTNPTEYINPRDKSLSTRKDFLEKEIRKVLVRTRKHINELVDCKVLDLINRIFLEVNHDKSDTIDRYWKVTAILLKNVSVYKYLEIEEDNSGNPTLSSFKEVQFKLISRAERLFRTILNQKIYFYAINQPTILLINYKIVAFWPELIDFSKLDVGPTIKINEEFDLEEEKTVVQEQREMHKSVKIVLTRKFIK</sequence>
<proteinExistence type="predicted"/>
<comment type="caution">
    <text evidence="1">The sequence shown here is derived from an EMBL/GenBank/DDBJ whole genome shotgun (WGS) entry which is preliminary data.</text>
</comment>
<evidence type="ECO:0000313" key="2">
    <source>
        <dbReference type="Proteomes" id="UP000293045"/>
    </source>
</evidence>
<dbReference type="EMBL" id="PIXR01000127">
    <property type="protein sequence ID" value="TBU08919.1"/>
    <property type="molecule type" value="Genomic_DNA"/>
</dbReference>
<gene>
    <name evidence="1" type="ORF">CWI39_0127p0030</name>
</gene>
<name>A0A4Q9LKV2_9MICR</name>
<dbReference type="AlphaFoldDB" id="A0A4Q9LKV2"/>
<dbReference type="VEuPathDB" id="MicrosporidiaDB:CWI36_0681p0010"/>
<evidence type="ECO:0000313" key="1">
    <source>
        <dbReference type="EMBL" id="TBU08919.1"/>
    </source>
</evidence>
<protein>
    <submittedName>
        <fullName evidence="1">Uncharacterized protein</fullName>
    </submittedName>
</protein>
<accession>A0A4Q9LKV2</accession>